<reference evidence="2" key="3">
    <citation type="submission" date="2025-09" db="UniProtKB">
        <authorList>
            <consortium name="Ensembl"/>
        </authorList>
    </citation>
    <scope>IDENTIFICATION</scope>
</reference>
<feature type="region of interest" description="Disordered" evidence="1">
    <location>
        <begin position="23"/>
        <end position="47"/>
    </location>
</feature>
<dbReference type="Ensembl" id="ENSTGUT00000020292.1">
    <property type="protein sequence ID" value="ENSTGUP00000024826.1"/>
    <property type="gene ID" value="ENSTGUG00000022570.1"/>
</dbReference>
<evidence type="ECO:0000313" key="3">
    <source>
        <dbReference type="Proteomes" id="UP000007754"/>
    </source>
</evidence>
<protein>
    <submittedName>
        <fullName evidence="2">Uncharacterized protein</fullName>
    </submittedName>
</protein>
<name>A0A674GQU7_TAEGU</name>
<dbReference type="Proteomes" id="UP000007754">
    <property type="component" value="Chromosome 24"/>
</dbReference>
<reference evidence="2 3" key="1">
    <citation type="journal article" date="2010" name="Nature">
        <title>The genome of a songbird.</title>
        <authorList>
            <person name="Warren W.C."/>
            <person name="Clayton D.F."/>
            <person name="Ellegren H."/>
            <person name="Arnold A.P."/>
            <person name="Hillier L.W."/>
            <person name="Kunstner A."/>
            <person name="Searle S."/>
            <person name="White S."/>
            <person name="Vilella A.J."/>
            <person name="Fairley S."/>
            <person name="Heger A."/>
            <person name="Kong L."/>
            <person name="Ponting C.P."/>
            <person name="Jarvis E.D."/>
            <person name="Mello C.V."/>
            <person name="Minx P."/>
            <person name="Lovell P."/>
            <person name="Velho T.A."/>
            <person name="Ferris M."/>
            <person name="Balakrishnan C.N."/>
            <person name="Sinha S."/>
            <person name="Blatti C."/>
            <person name="London S.E."/>
            <person name="Li Y."/>
            <person name="Lin Y.C."/>
            <person name="George J."/>
            <person name="Sweedler J."/>
            <person name="Southey B."/>
            <person name="Gunaratne P."/>
            <person name="Watson M."/>
            <person name="Nam K."/>
            <person name="Backstrom N."/>
            <person name="Smeds L."/>
            <person name="Nabholz B."/>
            <person name="Itoh Y."/>
            <person name="Whitney O."/>
            <person name="Pfenning A.R."/>
            <person name="Howard J."/>
            <person name="Volker M."/>
            <person name="Skinner B.M."/>
            <person name="Griffin D.K."/>
            <person name="Ye L."/>
            <person name="McLaren W.M."/>
            <person name="Flicek P."/>
            <person name="Quesada V."/>
            <person name="Velasco G."/>
            <person name="Lopez-Otin C."/>
            <person name="Puente X.S."/>
            <person name="Olender T."/>
            <person name="Lancet D."/>
            <person name="Smit A.F."/>
            <person name="Hubley R."/>
            <person name="Konkel M.K."/>
            <person name="Walker J.A."/>
            <person name="Batzer M.A."/>
            <person name="Gu W."/>
            <person name="Pollock D.D."/>
            <person name="Chen L."/>
            <person name="Cheng Z."/>
            <person name="Eichler E.E."/>
            <person name="Stapley J."/>
            <person name="Slate J."/>
            <person name="Ekblom R."/>
            <person name="Birkhead T."/>
            <person name="Burke T."/>
            <person name="Burt D."/>
            <person name="Scharff C."/>
            <person name="Adam I."/>
            <person name="Richard H."/>
            <person name="Sultan M."/>
            <person name="Soldatov A."/>
            <person name="Lehrach H."/>
            <person name="Edwards S.V."/>
            <person name="Yang S.P."/>
            <person name="Li X."/>
            <person name="Graves T."/>
            <person name="Fulton L."/>
            <person name="Nelson J."/>
            <person name="Chinwalla A."/>
            <person name="Hou S."/>
            <person name="Mardis E.R."/>
            <person name="Wilson R.K."/>
        </authorList>
    </citation>
    <scope>NUCLEOTIDE SEQUENCE [LARGE SCALE GENOMIC DNA]</scope>
</reference>
<evidence type="ECO:0000256" key="1">
    <source>
        <dbReference type="SAM" id="MobiDB-lite"/>
    </source>
</evidence>
<organism evidence="2 3">
    <name type="scientific">Taeniopygia guttata</name>
    <name type="common">Zebra finch</name>
    <name type="synonym">Poephila guttata</name>
    <dbReference type="NCBI Taxonomy" id="59729"/>
    <lineage>
        <taxon>Eukaryota</taxon>
        <taxon>Metazoa</taxon>
        <taxon>Chordata</taxon>
        <taxon>Craniata</taxon>
        <taxon>Vertebrata</taxon>
        <taxon>Euteleostomi</taxon>
        <taxon>Archelosauria</taxon>
        <taxon>Archosauria</taxon>
        <taxon>Dinosauria</taxon>
        <taxon>Saurischia</taxon>
        <taxon>Theropoda</taxon>
        <taxon>Coelurosauria</taxon>
        <taxon>Aves</taxon>
        <taxon>Neognathae</taxon>
        <taxon>Neoaves</taxon>
        <taxon>Telluraves</taxon>
        <taxon>Australaves</taxon>
        <taxon>Passeriformes</taxon>
        <taxon>Passeroidea</taxon>
        <taxon>Estrildidae</taxon>
        <taxon>Estrildinae</taxon>
        <taxon>Taeniopygia</taxon>
    </lineage>
</organism>
<dbReference type="InParanoid" id="A0A674GQU7"/>
<sequence length="77" mass="8740">MSRIKNELFYSVRGRAQRQLKAQQSGSDCLQPLPASASSWEEDTGPQEKVQRACVTLRTPSMWRDCLTDGVQWVVVK</sequence>
<dbReference type="AlphaFoldDB" id="A0A674GQU7"/>
<accession>A0A674GQU7</accession>
<proteinExistence type="predicted"/>
<keyword evidence="3" id="KW-1185">Reference proteome</keyword>
<reference evidence="2" key="2">
    <citation type="submission" date="2025-08" db="UniProtKB">
        <authorList>
            <consortium name="Ensembl"/>
        </authorList>
    </citation>
    <scope>IDENTIFICATION</scope>
</reference>
<evidence type="ECO:0000313" key="2">
    <source>
        <dbReference type="Ensembl" id="ENSTGUP00000024826.1"/>
    </source>
</evidence>